<sequence length="36" mass="4393">MNIKHLNHQGLKYLIFNNYTKNKKNIIVLLYGNREF</sequence>
<evidence type="ECO:0000313" key="1">
    <source>
        <dbReference type="EMBL" id="SFE90914.1"/>
    </source>
</evidence>
<protein>
    <submittedName>
        <fullName evidence="1">Uncharacterized protein</fullName>
    </submittedName>
</protein>
<evidence type="ECO:0000313" key="2">
    <source>
        <dbReference type="Proteomes" id="UP000181976"/>
    </source>
</evidence>
<name>A0A1I2ECY2_9BACT</name>
<dbReference type="EMBL" id="FONA01000022">
    <property type="protein sequence ID" value="SFE90914.1"/>
    <property type="molecule type" value="Genomic_DNA"/>
</dbReference>
<gene>
    <name evidence="1" type="ORF">SAMN05444380_12238</name>
</gene>
<proteinExistence type="predicted"/>
<reference evidence="1 2" key="1">
    <citation type="submission" date="2016-10" db="EMBL/GenBank/DDBJ databases">
        <authorList>
            <person name="de Groot N.N."/>
        </authorList>
    </citation>
    <scope>NUCLEOTIDE SEQUENCE [LARGE SCALE GENOMIC DNA]</scope>
    <source>
        <strain evidence="1 2">DSM 19012</strain>
    </source>
</reference>
<organism evidence="1 2">
    <name type="scientific">Thermophagus xiamenensis</name>
    <dbReference type="NCBI Taxonomy" id="385682"/>
    <lineage>
        <taxon>Bacteria</taxon>
        <taxon>Pseudomonadati</taxon>
        <taxon>Bacteroidota</taxon>
        <taxon>Bacteroidia</taxon>
        <taxon>Marinilabiliales</taxon>
        <taxon>Marinilabiliaceae</taxon>
        <taxon>Thermophagus</taxon>
    </lineage>
</organism>
<keyword evidence="2" id="KW-1185">Reference proteome</keyword>
<dbReference type="Proteomes" id="UP000181976">
    <property type="component" value="Unassembled WGS sequence"/>
</dbReference>
<dbReference type="AlphaFoldDB" id="A0A1I2ECY2"/>
<dbReference type="InParanoid" id="A0A1I2ECY2"/>
<accession>A0A1I2ECY2</accession>
<dbReference type="STRING" id="385682.SAMN05444380_12238"/>